<evidence type="ECO:0000256" key="2">
    <source>
        <dbReference type="ARBA" id="ARBA00022794"/>
    </source>
</evidence>
<organism evidence="4 5">
    <name type="scientific">Pomacea canaliculata</name>
    <name type="common">Golden apple snail</name>
    <dbReference type="NCBI Taxonomy" id="400727"/>
    <lineage>
        <taxon>Eukaryota</taxon>
        <taxon>Metazoa</taxon>
        <taxon>Spiralia</taxon>
        <taxon>Lophotrochozoa</taxon>
        <taxon>Mollusca</taxon>
        <taxon>Gastropoda</taxon>
        <taxon>Caenogastropoda</taxon>
        <taxon>Architaenioglossa</taxon>
        <taxon>Ampullarioidea</taxon>
        <taxon>Ampullariidae</taxon>
        <taxon>Pomacea</taxon>
    </lineage>
</organism>
<evidence type="ECO:0008006" key="6">
    <source>
        <dbReference type="Google" id="ProtNLM"/>
    </source>
</evidence>
<keyword evidence="2" id="KW-0970">Cilium biogenesis/degradation</keyword>
<dbReference type="Pfam" id="PF15305">
    <property type="entry name" value="IFT43"/>
    <property type="match status" value="1"/>
</dbReference>
<proteinExistence type="inferred from homology"/>
<evidence type="ECO:0000256" key="1">
    <source>
        <dbReference type="ARBA" id="ARBA00007563"/>
    </source>
</evidence>
<dbReference type="OrthoDB" id="206950at2759"/>
<evidence type="ECO:0000313" key="4">
    <source>
        <dbReference type="EMBL" id="PVD26297.1"/>
    </source>
</evidence>
<dbReference type="Proteomes" id="UP000245119">
    <property type="component" value="Linkage Group LG8"/>
</dbReference>
<evidence type="ECO:0000313" key="5">
    <source>
        <dbReference type="Proteomes" id="UP000245119"/>
    </source>
</evidence>
<reference evidence="4 5" key="1">
    <citation type="submission" date="2018-04" db="EMBL/GenBank/DDBJ databases">
        <title>The genome of golden apple snail Pomacea canaliculata provides insight into stress tolerance and invasive adaptation.</title>
        <authorList>
            <person name="Liu C."/>
            <person name="Liu B."/>
            <person name="Ren Y."/>
            <person name="Zhang Y."/>
            <person name="Wang H."/>
            <person name="Li S."/>
            <person name="Jiang F."/>
            <person name="Yin L."/>
            <person name="Zhang G."/>
            <person name="Qian W."/>
            <person name="Fan W."/>
        </authorList>
    </citation>
    <scope>NUCLEOTIDE SEQUENCE [LARGE SCALE GENOMIC DNA]</scope>
    <source>
        <strain evidence="4">SZHN2017</strain>
        <tissue evidence="4">Muscle</tissue>
    </source>
</reference>
<protein>
    <recommendedName>
        <fullName evidence="6">Intraflagellar transport protein 43 homolog</fullName>
    </recommendedName>
</protein>
<comment type="caution">
    <text evidence="4">The sequence shown here is derived from an EMBL/GenBank/DDBJ whole genome shotgun (WGS) entry which is preliminary data.</text>
</comment>
<sequence length="208" mass="22869">MAAPLAGENKQSAKQGRRAAVSTPSVTATAATDIEQDEELSAPIKQNGSSKDRPNKAVSGWGEDAPRKPRARQLGEGLETLEDERLRPSSPDKGSEGDSDTDIPVIPELEEQQEEDLTTRVASAPNVAVNRVATYRELDNDLLRQAAFQILDNEIDLKLLTKGLSPAEDLIEEDRPWDWDRLFTEISSELTTEWEKAAGETNTEQAET</sequence>
<evidence type="ECO:0000256" key="3">
    <source>
        <dbReference type="SAM" id="MobiDB-lite"/>
    </source>
</evidence>
<dbReference type="GO" id="GO:0005929">
    <property type="term" value="C:cilium"/>
    <property type="evidence" value="ECO:0007669"/>
    <property type="project" value="TreeGrafter"/>
</dbReference>
<dbReference type="EMBL" id="PZQS01000008">
    <property type="protein sequence ID" value="PVD26297.1"/>
    <property type="molecule type" value="Genomic_DNA"/>
</dbReference>
<comment type="similarity">
    <text evidence="1">Belongs to the IFT43 family.</text>
</comment>
<keyword evidence="5" id="KW-1185">Reference proteome</keyword>
<dbReference type="GO" id="GO:0030991">
    <property type="term" value="C:intraciliary transport particle A"/>
    <property type="evidence" value="ECO:0007669"/>
    <property type="project" value="InterPro"/>
</dbReference>
<dbReference type="PANTHER" id="PTHR33724:SF1">
    <property type="entry name" value="INTRAFLAGELLAR TRANSPORT PROTEIN 43 HOMOLOG"/>
    <property type="match status" value="1"/>
</dbReference>
<feature type="region of interest" description="Disordered" evidence="3">
    <location>
        <begin position="1"/>
        <end position="116"/>
    </location>
</feature>
<dbReference type="InterPro" id="IPR029302">
    <property type="entry name" value="IFT43"/>
</dbReference>
<dbReference type="PANTHER" id="PTHR33724">
    <property type="entry name" value="INTRAFLAGELLAR TRANSPORT PROTEIN 43 HOMOLOG"/>
    <property type="match status" value="1"/>
</dbReference>
<dbReference type="GO" id="GO:0035721">
    <property type="term" value="P:intraciliary retrograde transport"/>
    <property type="evidence" value="ECO:0007669"/>
    <property type="project" value="TreeGrafter"/>
</dbReference>
<dbReference type="AlphaFoldDB" id="A0A2T7NYP2"/>
<accession>A0A2T7NYP2</accession>
<dbReference type="STRING" id="400727.A0A2T7NYP2"/>
<name>A0A2T7NYP2_POMCA</name>
<feature type="compositionally biased region" description="Low complexity" evidence="3">
    <location>
        <begin position="19"/>
        <end position="32"/>
    </location>
</feature>
<gene>
    <name evidence="4" type="ORF">C0Q70_13968</name>
</gene>